<sequence length="332" mass="36602">MWLVHFWAAVIAFAILMYVVLDGFDLGVGILFGTQTSEQHRTTMMGAIAPFWDGNETWLVLVAAGLFATFPMVYAIFLPAFYLPVALMLLAIIFRGVAFEFRERSTTMRPVWDWGFILGSLIIAFVQGTAIGAMVQELPVVDGRYAGGAFEWLTPFAIFCGIGAVLGYALHGAAWLVLKTDGELRDWAYQRLPWLLGGVVVVLVIVFVYALATGLHVFDRWVSHPLLLILPLLAAAAMVGLVHGIRQRRDGQPFAMAVLSVVFSFLTLVASFWPYMIPYTVTVEDAASPPQSLAFFFWGGGLVVFPIILIYTAAVFWIFRGKVGKIAQGYGT</sequence>
<keyword evidence="6 7" id="KW-0472">Membrane</keyword>
<feature type="transmembrane region" description="Helical" evidence="7">
    <location>
        <begin position="55"/>
        <end position="74"/>
    </location>
</feature>
<name>A0A7V8NPS7_9BACT</name>
<organism evidence="8 9">
    <name type="scientific">Candidatus Acidiferrum panamense</name>
    <dbReference type="NCBI Taxonomy" id="2741543"/>
    <lineage>
        <taxon>Bacteria</taxon>
        <taxon>Pseudomonadati</taxon>
        <taxon>Acidobacteriota</taxon>
        <taxon>Terriglobia</taxon>
        <taxon>Candidatus Acidiferrales</taxon>
        <taxon>Candidatus Acidiferrum</taxon>
    </lineage>
</organism>
<keyword evidence="4 7" id="KW-0812">Transmembrane</keyword>
<evidence type="ECO:0000256" key="1">
    <source>
        <dbReference type="ARBA" id="ARBA00004651"/>
    </source>
</evidence>
<evidence type="ECO:0000256" key="2">
    <source>
        <dbReference type="ARBA" id="ARBA00007543"/>
    </source>
</evidence>
<evidence type="ECO:0000256" key="3">
    <source>
        <dbReference type="ARBA" id="ARBA00022475"/>
    </source>
</evidence>
<evidence type="ECO:0000256" key="6">
    <source>
        <dbReference type="ARBA" id="ARBA00023136"/>
    </source>
</evidence>
<evidence type="ECO:0000256" key="7">
    <source>
        <dbReference type="SAM" id="Phobius"/>
    </source>
</evidence>
<dbReference type="GO" id="GO:0009055">
    <property type="term" value="F:electron transfer activity"/>
    <property type="evidence" value="ECO:0007669"/>
    <property type="project" value="TreeGrafter"/>
</dbReference>
<feature type="transmembrane region" description="Helical" evidence="7">
    <location>
        <begin position="221"/>
        <end position="242"/>
    </location>
</feature>
<proteinExistence type="inferred from homology"/>
<evidence type="ECO:0000256" key="4">
    <source>
        <dbReference type="ARBA" id="ARBA00022692"/>
    </source>
</evidence>
<dbReference type="GO" id="GO:0005886">
    <property type="term" value="C:plasma membrane"/>
    <property type="evidence" value="ECO:0007669"/>
    <property type="project" value="UniProtKB-SubCell"/>
</dbReference>
<comment type="subcellular location">
    <subcellularLocation>
        <location evidence="1">Cell membrane</location>
        <topology evidence="1">Multi-pass membrane protein</topology>
    </subcellularLocation>
</comment>
<dbReference type="NCBIfam" id="TIGR00203">
    <property type="entry name" value="cydB"/>
    <property type="match status" value="1"/>
</dbReference>
<evidence type="ECO:0000313" key="9">
    <source>
        <dbReference type="Proteomes" id="UP000567293"/>
    </source>
</evidence>
<protein>
    <submittedName>
        <fullName evidence="8">Cytochrome d ubiquinol oxidase subunit II</fullName>
    </submittedName>
</protein>
<feature type="transmembrane region" description="Helical" evidence="7">
    <location>
        <begin position="156"/>
        <end position="178"/>
    </location>
</feature>
<dbReference type="GO" id="GO:0019646">
    <property type="term" value="P:aerobic electron transport chain"/>
    <property type="evidence" value="ECO:0007669"/>
    <property type="project" value="TreeGrafter"/>
</dbReference>
<feature type="transmembrane region" description="Helical" evidence="7">
    <location>
        <begin position="295"/>
        <end position="319"/>
    </location>
</feature>
<feature type="transmembrane region" description="Helical" evidence="7">
    <location>
        <begin position="111"/>
        <end position="136"/>
    </location>
</feature>
<keyword evidence="3" id="KW-1003">Cell membrane</keyword>
<feature type="transmembrane region" description="Helical" evidence="7">
    <location>
        <begin position="254"/>
        <end position="275"/>
    </location>
</feature>
<dbReference type="InterPro" id="IPR003317">
    <property type="entry name" value="Cyt-d_oxidase_su2"/>
</dbReference>
<dbReference type="PANTHER" id="PTHR43141:SF4">
    <property type="entry name" value="CYTOCHROME BD2 SUBUNIT II"/>
    <property type="match status" value="1"/>
</dbReference>
<reference evidence="8" key="1">
    <citation type="submission" date="2020-06" db="EMBL/GenBank/DDBJ databases">
        <title>Legume-microbial interactions unlock mineral nutrients during tropical forest succession.</title>
        <authorList>
            <person name="Epihov D.Z."/>
        </authorList>
    </citation>
    <scope>NUCLEOTIDE SEQUENCE [LARGE SCALE GENOMIC DNA]</scope>
    <source>
        <strain evidence="8">Pan2503</strain>
    </source>
</reference>
<comment type="caution">
    <text evidence="8">The sequence shown here is derived from an EMBL/GenBank/DDBJ whole genome shotgun (WGS) entry which is preliminary data.</text>
</comment>
<keyword evidence="5 7" id="KW-1133">Transmembrane helix</keyword>
<dbReference type="GO" id="GO:0070069">
    <property type="term" value="C:cytochrome complex"/>
    <property type="evidence" value="ECO:0007669"/>
    <property type="project" value="TreeGrafter"/>
</dbReference>
<feature type="transmembrane region" description="Helical" evidence="7">
    <location>
        <begin position="80"/>
        <end position="99"/>
    </location>
</feature>
<comment type="similarity">
    <text evidence="2">Belongs to the cytochrome ubiquinol oxidase subunit 2 family.</text>
</comment>
<evidence type="ECO:0000256" key="5">
    <source>
        <dbReference type="ARBA" id="ARBA00022989"/>
    </source>
</evidence>
<dbReference type="Proteomes" id="UP000567293">
    <property type="component" value="Unassembled WGS sequence"/>
</dbReference>
<dbReference type="Pfam" id="PF02322">
    <property type="entry name" value="Cyt_bd_oxida_II"/>
    <property type="match status" value="1"/>
</dbReference>
<dbReference type="PANTHER" id="PTHR43141">
    <property type="entry name" value="CYTOCHROME BD2 SUBUNIT II"/>
    <property type="match status" value="1"/>
</dbReference>
<accession>A0A7V8NPS7</accession>
<evidence type="ECO:0000313" key="8">
    <source>
        <dbReference type="EMBL" id="MBA0084970.1"/>
    </source>
</evidence>
<keyword evidence="9" id="KW-1185">Reference proteome</keyword>
<feature type="transmembrane region" description="Helical" evidence="7">
    <location>
        <begin position="194"/>
        <end position="215"/>
    </location>
</feature>
<gene>
    <name evidence="8" type="primary">cydB</name>
    <name evidence="8" type="ORF">HRJ53_08240</name>
</gene>
<dbReference type="AlphaFoldDB" id="A0A7V8NPS7"/>
<dbReference type="EMBL" id="JACDQQ010000796">
    <property type="protein sequence ID" value="MBA0084970.1"/>
    <property type="molecule type" value="Genomic_DNA"/>
</dbReference>
<feature type="transmembrane region" description="Helical" evidence="7">
    <location>
        <begin position="6"/>
        <end position="34"/>
    </location>
</feature>
<dbReference type="GO" id="GO:0016682">
    <property type="term" value="F:oxidoreductase activity, acting on diphenols and related substances as donors, oxygen as acceptor"/>
    <property type="evidence" value="ECO:0007669"/>
    <property type="project" value="TreeGrafter"/>
</dbReference>